<dbReference type="Proteomes" id="UP000001549">
    <property type="component" value="Chromosome"/>
</dbReference>
<name>F8B0A6_9ACTN</name>
<dbReference type="AlphaFoldDB" id="F8B0A6"/>
<dbReference type="EMBL" id="CP002801">
    <property type="protein sequence ID" value="AEH08730.1"/>
    <property type="molecule type" value="Genomic_DNA"/>
</dbReference>
<dbReference type="STRING" id="656024.FsymDg_1240"/>
<sequence length="90" mass="9592">MPDGSVLVGVTEPLGHEREAPNGSVLGGSVSVRWRSVRTVGRVASHGLEEETLEKEPAELSVTLATRRAVVRGPVRAIEDLPDVARADHC</sequence>
<dbReference type="HOGENOM" id="CLU_2436491_0_0_11"/>
<dbReference type="KEGG" id="fsy:FsymDg_1240"/>
<keyword evidence="3" id="KW-1185">Reference proteome</keyword>
<protein>
    <submittedName>
        <fullName evidence="2">Uncharacterized protein</fullName>
    </submittedName>
</protein>
<gene>
    <name evidence="2" type="ordered locus">FsymDg_1240</name>
</gene>
<evidence type="ECO:0000256" key="1">
    <source>
        <dbReference type="SAM" id="MobiDB-lite"/>
    </source>
</evidence>
<dbReference type="RefSeq" id="WP_013872707.1">
    <property type="nucleotide sequence ID" value="NC_015656.1"/>
</dbReference>
<organism evidence="2 3">
    <name type="scientific">Candidatus Protofrankia datiscae</name>
    <dbReference type="NCBI Taxonomy" id="2716812"/>
    <lineage>
        <taxon>Bacteria</taxon>
        <taxon>Bacillati</taxon>
        <taxon>Actinomycetota</taxon>
        <taxon>Actinomycetes</taxon>
        <taxon>Frankiales</taxon>
        <taxon>Frankiaceae</taxon>
        <taxon>Protofrankia</taxon>
    </lineage>
</organism>
<feature type="region of interest" description="Disordered" evidence="1">
    <location>
        <begin position="1"/>
        <end position="25"/>
    </location>
</feature>
<reference evidence="2 3" key="1">
    <citation type="submission" date="2011-05" db="EMBL/GenBank/DDBJ databases">
        <title>Complete sequence of chromosome of Frankia symbiont of Datisca glomerata.</title>
        <authorList>
            <consortium name="US DOE Joint Genome Institute"/>
            <person name="Lucas S."/>
            <person name="Han J."/>
            <person name="Lapidus A."/>
            <person name="Cheng J.-F."/>
            <person name="Goodwin L."/>
            <person name="Pitluck S."/>
            <person name="Peters L."/>
            <person name="Mikhailova N."/>
            <person name="Chertkov O."/>
            <person name="Teshima H."/>
            <person name="Han C."/>
            <person name="Tapia R."/>
            <person name="Land M."/>
            <person name="Hauser L."/>
            <person name="Kyrpides N."/>
            <person name="Ivanova N."/>
            <person name="Pagani I."/>
            <person name="Berry A."/>
            <person name="Pawlowski K."/>
            <person name="Persson T."/>
            <person name="Vanden Heuvel B."/>
            <person name="Benson D."/>
            <person name="Woyke T."/>
        </authorList>
    </citation>
    <scope>NUCLEOTIDE SEQUENCE [LARGE SCALE GENOMIC DNA]</scope>
    <source>
        <strain evidence="3">4085684</strain>
    </source>
</reference>
<proteinExistence type="predicted"/>
<evidence type="ECO:0000313" key="3">
    <source>
        <dbReference type="Proteomes" id="UP000001549"/>
    </source>
</evidence>
<accession>F8B0A6</accession>
<evidence type="ECO:0000313" key="2">
    <source>
        <dbReference type="EMBL" id="AEH08730.1"/>
    </source>
</evidence>